<dbReference type="Proteomes" id="UP000652761">
    <property type="component" value="Unassembled WGS sequence"/>
</dbReference>
<comment type="caution">
    <text evidence="1">The sequence shown here is derived from an EMBL/GenBank/DDBJ whole genome shotgun (WGS) entry which is preliminary data.</text>
</comment>
<dbReference type="AlphaFoldDB" id="A0A843WVI5"/>
<reference evidence="1" key="1">
    <citation type="submission" date="2017-07" db="EMBL/GenBank/DDBJ databases">
        <title>Taro Niue Genome Assembly and Annotation.</title>
        <authorList>
            <person name="Atibalentja N."/>
            <person name="Keating K."/>
            <person name="Fields C.J."/>
        </authorList>
    </citation>
    <scope>NUCLEOTIDE SEQUENCE</scope>
    <source>
        <strain evidence="1">Niue_2</strain>
        <tissue evidence="1">Leaf</tissue>
    </source>
</reference>
<sequence>MPGTSRDSGPSPLETSWGPVRLLVSVSPNYERATSDNVTNSLSSLSHRRISLSRMYYSAQE</sequence>
<organism evidence="1 2">
    <name type="scientific">Colocasia esculenta</name>
    <name type="common">Wild taro</name>
    <name type="synonym">Arum esculentum</name>
    <dbReference type="NCBI Taxonomy" id="4460"/>
    <lineage>
        <taxon>Eukaryota</taxon>
        <taxon>Viridiplantae</taxon>
        <taxon>Streptophyta</taxon>
        <taxon>Embryophyta</taxon>
        <taxon>Tracheophyta</taxon>
        <taxon>Spermatophyta</taxon>
        <taxon>Magnoliopsida</taxon>
        <taxon>Liliopsida</taxon>
        <taxon>Araceae</taxon>
        <taxon>Aroideae</taxon>
        <taxon>Colocasieae</taxon>
        <taxon>Colocasia</taxon>
    </lineage>
</organism>
<evidence type="ECO:0000313" key="1">
    <source>
        <dbReference type="EMBL" id="MQM08465.1"/>
    </source>
</evidence>
<dbReference type="EMBL" id="NMUH01004129">
    <property type="protein sequence ID" value="MQM08465.1"/>
    <property type="molecule type" value="Genomic_DNA"/>
</dbReference>
<keyword evidence="2" id="KW-1185">Reference proteome</keyword>
<proteinExistence type="predicted"/>
<gene>
    <name evidence="1" type="ORF">Taro_041322</name>
</gene>
<protein>
    <submittedName>
        <fullName evidence="1">Uncharacterized protein</fullName>
    </submittedName>
</protein>
<evidence type="ECO:0000313" key="2">
    <source>
        <dbReference type="Proteomes" id="UP000652761"/>
    </source>
</evidence>
<name>A0A843WVI5_COLES</name>
<accession>A0A843WVI5</accession>